<dbReference type="EMBL" id="NFFZ01000002">
    <property type="protein sequence ID" value="OTI65333.1"/>
    <property type="molecule type" value="Genomic_DNA"/>
</dbReference>
<dbReference type="Proteomes" id="UP000433532">
    <property type="component" value="Unassembled WGS sequence"/>
</dbReference>
<dbReference type="RefSeq" id="WP_003090796.1">
    <property type="nucleotide sequence ID" value="NZ_AP014622.1"/>
</dbReference>
<accession>A0A072ZTA7</accession>
<protein>
    <submittedName>
        <fullName evidence="2">DUF3509 domain-containing protein</fullName>
    </submittedName>
</protein>
<dbReference type="InterPro" id="IPR021898">
    <property type="entry name" value="DUF3509"/>
</dbReference>
<evidence type="ECO:0000313" key="4">
    <source>
        <dbReference type="EMBL" id="OTI65333.1"/>
    </source>
</evidence>
<evidence type="ECO:0000313" key="5">
    <source>
        <dbReference type="EMBL" id="RCI70123.1"/>
    </source>
</evidence>
<reference evidence="3" key="8">
    <citation type="submission" date="2020-01" db="EMBL/GenBank/DDBJ databases">
        <title>Bacteria Cultured from War Wounds Associated with the Conflict in Eastern Ukraine.</title>
        <authorList>
            <person name="Snesrud E."/>
            <person name="Galac M.R."/>
            <person name="Mc Gann P."/>
            <person name="Valentine K."/>
            <person name="Viacheslav K."/>
        </authorList>
    </citation>
    <scope>NUCLEOTIDE SEQUENCE</scope>
    <source>
        <strain evidence="3">VNMU148</strain>
    </source>
</reference>
<dbReference type="EMBL" id="WXZT01000006">
    <property type="protein sequence ID" value="MZZ13035.1"/>
    <property type="molecule type" value="Genomic_DNA"/>
</dbReference>
<evidence type="ECO:0000313" key="3">
    <source>
        <dbReference type="EMBL" id="MZZ13035.1"/>
    </source>
</evidence>
<dbReference type="Proteomes" id="UP000644192">
    <property type="component" value="Unassembled WGS sequence"/>
</dbReference>
<reference evidence="1" key="2">
    <citation type="submission" date="2015-06" db="EMBL/GenBank/DDBJ databases">
        <authorList>
            <person name="Radhakrishnan R."/>
            <person name="Underwood A."/>
            <person name="Al-Shahib A."/>
        </authorList>
    </citation>
    <scope>NUCLEOTIDE SEQUENCE</scope>
    <source>
        <strain evidence="1">P19_London_7_VIM_2_05_10</strain>
    </source>
</reference>
<reference evidence="7" key="10">
    <citation type="submission" date="2023-10" db="EMBL/GenBank/DDBJ databases">
        <title>Pathogen: clinical or host-associated sample.</title>
        <authorList>
            <person name="Hergert J."/>
            <person name="Casey R."/>
            <person name="Wagner J."/>
            <person name="Young E.L."/>
            <person name="Oakeson K.F."/>
        </authorList>
    </citation>
    <scope>NUCLEOTIDE SEQUENCE</scope>
    <source>
        <strain evidence="7">2021CK-01020</strain>
    </source>
</reference>
<sequence length="77" mass="8492">MSVDLKKIAAAFPEFQLSSKSRHDGALLLQLQAADGRYVARTIPSPQLSAPPETEWLIRSIRRELAVPGMEMAMAAR</sequence>
<dbReference type="EMBL" id="QORE01002395">
    <property type="protein sequence ID" value="RCI70123.1"/>
    <property type="molecule type" value="Genomic_DNA"/>
</dbReference>
<evidence type="ECO:0000313" key="6">
    <source>
        <dbReference type="EMBL" id="RPM23121.1"/>
    </source>
</evidence>
<dbReference type="Proteomes" id="UP000284767">
    <property type="component" value="Unassembled WGS sequence"/>
</dbReference>
<dbReference type="EMBL" id="NSNE01000001">
    <property type="protein sequence ID" value="RPM23121.1"/>
    <property type="molecule type" value="Genomic_DNA"/>
</dbReference>
<evidence type="ECO:0000313" key="9">
    <source>
        <dbReference type="Proteomes" id="UP000194857"/>
    </source>
</evidence>
<reference evidence="6 11" key="6">
    <citation type="submission" date="2019-01" db="EMBL/GenBank/DDBJ databases">
        <title>The Pseudomonas aeruginosa pan-genome provides new insights on its population structure, horizontal gene transfer and pathogenicity.</title>
        <authorList>
            <person name="Freschi L."/>
            <person name="Vincent A.T."/>
            <person name="Jeukens J."/>
            <person name="Emond-Rheault J.-G."/>
            <person name="Kukavica-Ibrulj I."/>
            <person name="Dupont M.-J."/>
            <person name="Charette S.J."/>
            <person name="Boyle B."/>
            <person name="Levesque R.C."/>
        </authorList>
    </citation>
    <scope>NUCLEOTIDE SEQUENCE [LARGE SCALE GENOMIC DNA]</scope>
    <source>
        <strain evidence="6 11">PA-W36</strain>
    </source>
</reference>
<dbReference type="Proteomes" id="UP000253594">
    <property type="component" value="Unassembled WGS sequence"/>
</dbReference>
<dbReference type="Proteomes" id="UP000045039">
    <property type="component" value="Unassembled WGS sequence"/>
</dbReference>
<reference evidence="2 12" key="7">
    <citation type="submission" date="2019-11" db="EMBL/GenBank/DDBJ databases">
        <title>Genomes of ocular Pseudomonas aeruginosa isolates.</title>
        <authorList>
            <person name="Khan M."/>
            <person name="Rice S.A."/>
            <person name="Willcox M.D.P."/>
            <person name="Stapleton F."/>
        </authorList>
    </citation>
    <scope>NUCLEOTIDE SEQUENCE [LARGE SCALE GENOMIC DNA]</scope>
    <source>
        <strain evidence="2 12">PA221</strain>
    </source>
</reference>
<dbReference type="Proteomes" id="UP001297540">
    <property type="component" value="Chromosome"/>
</dbReference>
<dbReference type="EMBL" id="CVVU01000203">
    <property type="protein sequence ID" value="CRP03711.1"/>
    <property type="molecule type" value="Genomic_DNA"/>
</dbReference>
<reference evidence="7" key="9">
    <citation type="submission" date="2023-06" db="EMBL/GenBank/DDBJ databases">
        <authorList>
            <consortium name="Clinical and Environmental Microbiology Branch: Whole genome sequencing antimicrobial resistance pathogens in the healthcare setting"/>
        </authorList>
    </citation>
    <scope>NUCLEOTIDE SEQUENCE</scope>
    <source>
        <strain evidence="7">2021CK-01020</strain>
    </source>
</reference>
<evidence type="ECO:0000313" key="2">
    <source>
        <dbReference type="EMBL" id="MUI38734.1"/>
    </source>
</evidence>
<dbReference type="KEGG" id="paeb:NCGM1900_3674"/>
<evidence type="ECO:0000313" key="11">
    <source>
        <dbReference type="Proteomes" id="UP000284767"/>
    </source>
</evidence>
<proteinExistence type="predicted"/>
<evidence type="ECO:0000313" key="1">
    <source>
        <dbReference type="EMBL" id="CRP03711.1"/>
    </source>
</evidence>
<dbReference type="Proteomes" id="UP000194857">
    <property type="component" value="Unassembled WGS sequence"/>
</dbReference>
<evidence type="ECO:0000313" key="10">
    <source>
        <dbReference type="Proteomes" id="UP000253594"/>
    </source>
</evidence>
<evidence type="ECO:0000313" key="12">
    <source>
        <dbReference type="Proteomes" id="UP000433532"/>
    </source>
</evidence>
<accession>A0A1S1C1A5</accession>
<dbReference type="EMBL" id="WOAD01000034">
    <property type="protein sequence ID" value="MUI38734.1"/>
    <property type="molecule type" value="Genomic_DNA"/>
</dbReference>
<evidence type="ECO:0000313" key="7">
    <source>
        <dbReference type="EMBL" id="WOS80493.1"/>
    </source>
</evidence>
<gene>
    <name evidence="4" type="ORF">CAZ10_06095</name>
    <name evidence="5" type="ORF">DT376_36245</name>
    <name evidence="2" type="ORF">GNQ48_27385</name>
    <name evidence="3" type="ORF">GUL26_12335</name>
    <name evidence="6" type="ORF">IPC1295_01050</name>
    <name evidence="7" type="ORF">L4V69_15465</name>
    <name evidence="1" type="ORF">PAERUG_P19_London_7_VIM_2_05_10_03229</name>
</gene>
<reference evidence="5 10" key="5">
    <citation type="submission" date="2018-07" db="EMBL/GenBank/DDBJ databases">
        <title>Mechanisms of high-level aminoglycoside resistance among Gram-negative pathogens in Brazil.</title>
        <authorList>
            <person name="Ballaben A.S."/>
            <person name="Darini A.L.C."/>
            <person name="Doi Y."/>
        </authorList>
    </citation>
    <scope>NUCLEOTIDE SEQUENCE [LARGE SCALE GENOMIC DNA]</scope>
    <source>
        <strain evidence="5 10">B2-305</strain>
    </source>
</reference>
<reference evidence="6 11" key="4">
    <citation type="submission" date="2017-08" db="EMBL/GenBank/DDBJ databases">
        <authorList>
            <person name="Feschi L."/>
            <person name="Jeukens J."/>
            <person name="Emond-Rheault J.-G."/>
            <person name="Kukavica-Ibrulj I."/>
            <person name="Boyle B."/>
            <person name="Levesque R.C."/>
        </authorList>
    </citation>
    <scope>NUCLEOTIDE SEQUENCE [LARGE SCALE GENOMIC DNA]</scope>
    <source>
        <strain evidence="6 11">PA-W36</strain>
    </source>
</reference>
<dbReference type="EMBL" id="CP136986">
    <property type="protein sequence ID" value="WOS80493.1"/>
    <property type="molecule type" value="Genomic_DNA"/>
</dbReference>
<evidence type="ECO:0000313" key="8">
    <source>
        <dbReference type="Proteomes" id="UP000045039"/>
    </source>
</evidence>
<dbReference type="Pfam" id="PF12021">
    <property type="entry name" value="DUF3509"/>
    <property type="match status" value="1"/>
</dbReference>
<organism evidence="4 9">
    <name type="scientific">Pseudomonas aeruginosa</name>
    <dbReference type="NCBI Taxonomy" id="287"/>
    <lineage>
        <taxon>Bacteria</taxon>
        <taxon>Pseudomonadati</taxon>
        <taxon>Pseudomonadota</taxon>
        <taxon>Gammaproteobacteria</taxon>
        <taxon>Pseudomonadales</taxon>
        <taxon>Pseudomonadaceae</taxon>
        <taxon>Pseudomonas</taxon>
    </lineage>
</organism>
<name>A0A072ZTA7_PSEAI</name>
<reference evidence="8" key="1">
    <citation type="submission" date="2015-06" db="EMBL/GenBank/DDBJ databases">
        <authorList>
            <person name="Radhakrishnan Rajesh"/>
            <person name="Underwood Anthony"/>
            <person name="Al-Shahib Ali"/>
        </authorList>
    </citation>
    <scope>NUCLEOTIDE SEQUENCE [LARGE SCALE GENOMIC DNA]</scope>
    <source>
        <strain evidence="8">P19_London_7_VIM_2_05_10</strain>
    </source>
</reference>
<reference evidence="4 9" key="3">
    <citation type="submission" date="2017-05" db="EMBL/GenBank/DDBJ databases">
        <authorList>
            <person name="Song R."/>
            <person name="Chenine A.L."/>
            <person name="Ruprecht R.M."/>
        </authorList>
    </citation>
    <scope>NUCLEOTIDE SEQUENCE [LARGE SCALE GENOMIC DNA]</scope>
    <source>
        <strain evidence="4 9">S567_C10_BS</strain>
    </source>
</reference>
<dbReference type="AlphaFoldDB" id="A0A072ZTA7"/>